<name>M4BJX9_HYAAE</name>
<dbReference type="Proteomes" id="UP000011713">
    <property type="component" value="Unassembled WGS sequence"/>
</dbReference>
<reference evidence="2" key="2">
    <citation type="submission" date="2015-06" db="UniProtKB">
        <authorList>
            <consortium name="EnsemblProtists"/>
        </authorList>
    </citation>
    <scope>IDENTIFICATION</scope>
    <source>
        <strain evidence="2">Emoy2</strain>
    </source>
</reference>
<feature type="domain" description="SCP2" evidence="1">
    <location>
        <begin position="8"/>
        <end position="97"/>
    </location>
</feature>
<dbReference type="EnsemblProtists" id="HpaT806711">
    <property type="protein sequence ID" value="HpaP806711"/>
    <property type="gene ID" value="HpaG806711"/>
</dbReference>
<dbReference type="eggNOG" id="KOG4170">
    <property type="taxonomic scope" value="Eukaryota"/>
</dbReference>
<protein>
    <recommendedName>
        <fullName evidence="1">SCP2 domain-containing protein</fullName>
    </recommendedName>
</protein>
<evidence type="ECO:0000313" key="2">
    <source>
        <dbReference type="EnsemblProtists" id="HpaP806711"/>
    </source>
</evidence>
<keyword evidence="3" id="KW-1185">Reference proteome</keyword>
<organism evidence="2 3">
    <name type="scientific">Hyaloperonospora arabidopsidis (strain Emoy2)</name>
    <name type="common">Downy mildew agent</name>
    <name type="synonym">Peronospora arabidopsidis</name>
    <dbReference type="NCBI Taxonomy" id="559515"/>
    <lineage>
        <taxon>Eukaryota</taxon>
        <taxon>Sar</taxon>
        <taxon>Stramenopiles</taxon>
        <taxon>Oomycota</taxon>
        <taxon>Peronosporomycetes</taxon>
        <taxon>Peronosporales</taxon>
        <taxon>Peronosporaceae</taxon>
        <taxon>Hyaloperonospora</taxon>
    </lineage>
</organism>
<dbReference type="OMA" id="IPGAGQW"/>
<dbReference type="EMBL" id="JH598337">
    <property type="status" value="NOT_ANNOTATED_CDS"/>
    <property type="molecule type" value="Genomic_DNA"/>
</dbReference>
<proteinExistence type="predicted"/>
<dbReference type="STRING" id="559515.M4BJX9"/>
<evidence type="ECO:0000259" key="1">
    <source>
        <dbReference type="Pfam" id="PF02036"/>
    </source>
</evidence>
<reference evidence="3" key="1">
    <citation type="journal article" date="2010" name="Science">
        <title>Signatures of adaptation to obligate biotrophy in the Hyaloperonospora arabidopsidis genome.</title>
        <authorList>
            <person name="Baxter L."/>
            <person name="Tripathy S."/>
            <person name="Ishaque N."/>
            <person name="Boot N."/>
            <person name="Cabral A."/>
            <person name="Kemen E."/>
            <person name="Thines M."/>
            <person name="Ah-Fong A."/>
            <person name="Anderson R."/>
            <person name="Badejoko W."/>
            <person name="Bittner-Eddy P."/>
            <person name="Boore J.L."/>
            <person name="Chibucos M.C."/>
            <person name="Coates M."/>
            <person name="Dehal P."/>
            <person name="Delehaunty K."/>
            <person name="Dong S."/>
            <person name="Downton P."/>
            <person name="Dumas B."/>
            <person name="Fabro G."/>
            <person name="Fronick C."/>
            <person name="Fuerstenberg S.I."/>
            <person name="Fulton L."/>
            <person name="Gaulin E."/>
            <person name="Govers F."/>
            <person name="Hughes L."/>
            <person name="Humphray S."/>
            <person name="Jiang R.H."/>
            <person name="Judelson H."/>
            <person name="Kamoun S."/>
            <person name="Kyung K."/>
            <person name="Meijer H."/>
            <person name="Minx P."/>
            <person name="Morris P."/>
            <person name="Nelson J."/>
            <person name="Phuntumart V."/>
            <person name="Qutob D."/>
            <person name="Rehmany A."/>
            <person name="Rougon-Cardoso A."/>
            <person name="Ryden P."/>
            <person name="Torto-Alalibo T."/>
            <person name="Studholme D."/>
            <person name="Wang Y."/>
            <person name="Win J."/>
            <person name="Wood J."/>
            <person name="Clifton S.W."/>
            <person name="Rogers J."/>
            <person name="Van den Ackerveken G."/>
            <person name="Jones J.D."/>
            <person name="McDowell J.M."/>
            <person name="Beynon J."/>
            <person name="Tyler B.M."/>
        </authorList>
    </citation>
    <scope>NUCLEOTIDE SEQUENCE [LARGE SCALE GENOMIC DNA]</scope>
    <source>
        <strain evidence="3">Emoy2</strain>
    </source>
</reference>
<dbReference type="VEuPathDB" id="FungiDB:HpaG806711"/>
<accession>M4BJX9</accession>
<dbReference type="Gene3D" id="3.30.1050.10">
    <property type="entry name" value="SCP2 sterol-binding domain"/>
    <property type="match status" value="2"/>
</dbReference>
<dbReference type="SUPFAM" id="SSF55718">
    <property type="entry name" value="SCP-like"/>
    <property type="match status" value="2"/>
</dbReference>
<evidence type="ECO:0000313" key="3">
    <source>
        <dbReference type="Proteomes" id="UP000011713"/>
    </source>
</evidence>
<dbReference type="PANTHER" id="PTHR10094">
    <property type="entry name" value="STEROL CARRIER PROTEIN 2 SCP-2 FAMILY PROTEIN"/>
    <property type="match status" value="1"/>
</dbReference>
<sequence length="192" mass="20806">MHDAVEHDGPSLVTRVKSVIKFEVKDAGVWLVDLKTSPGSVKTATTADEAADVTITLSADTFLNMMDNKIVPQQALMKGLVKVKGNMRQAMKLNVVLAATRKYLKIKNVDNQEPTAVVPVASPTAPALTKTKSLDSKEIFRLLGEVVATDGAAMAKKVKGVIQFDIPGAGQWHLDLKSDVPALTEDRSRWEN</sequence>
<dbReference type="Pfam" id="PF02036">
    <property type="entry name" value="SCP2"/>
    <property type="match status" value="1"/>
</dbReference>
<dbReference type="AlphaFoldDB" id="M4BJX9"/>
<dbReference type="GO" id="GO:0005829">
    <property type="term" value="C:cytosol"/>
    <property type="evidence" value="ECO:0007669"/>
    <property type="project" value="TreeGrafter"/>
</dbReference>
<dbReference type="InterPro" id="IPR036527">
    <property type="entry name" value="SCP2_sterol-bd_dom_sf"/>
</dbReference>
<dbReference type="InterPro" id="IPR003033">
    <property type="entry name" value="SCP2_sterol-bd_dom"/>
</dbReference>
<dbReference type="PANTHER" id="PTHR10094:SF25">
    <property type="entry name" value="SCP2 STEROL-BINDING DOMAIN-CONTAINING PROTEIN 1"/>
    <property type="match status" value="1"/>
</dbReference>
<dbReference type="HOGENOM" id="CLU_099641_0_0_1"/>
<dbReference type="InParanoid" id="M4BJX9"/>